<keyword evidence="2" id="KW-1185">Reference proteome</keyword>
<organism evidence="1 2">
    <name type="scientific">Trueperella abortisuis</name>
    <dbReference type="NCBI Taxonomy" id="445930"/>
    <lineage>
        <taxon>Bacteria</taxon>
        <taxon>Bacillati</taxon>
        <taxon>Actinomycetota</taxon>
        <taxon>Actinomycetes</taxon>
        <taxon>Actinomycetales</taxon>
        <taxon>Actinomycetaceae</taxon>
        <taxon>Trueperella</taxon>
    </lineage>
</organism>
<dbReference type="RefSeq" id="WP_296931911.1">
    <property type="nucleotide sequence ID" value="NZ_JAUSQL010000001.1"/>
</dbReference>
<evidence type="ECO:0000313" key="1">
    <source>
        <dbReference type="EMBL" id="MDP9833001.1"/>
    </source>
</evidence>
<protein>
    <recommendedName>
        <fullName evidence="3">Head-to-tail adaptor</fullName>
    </recommendedName>
</protein>
<dbReference type="Proteomes" id="UP001230145">
    <property type="component" value="Unassembled WGS sequence"/>
</dbReference>
<name>A0ABT9PJU9_9ACTO</name>
<evidence type="ECO:0008006" key="3">
    <source>
        <dbReference type="Google" id="ProtNLM"/>
    </source>
</evidence>
<reference evidence="1 2" key="1">
    <citation type="submission" date="2023-07" db="EMBL/GenBank/DDBJ databases">
        <title>Sequencing the genomes of 1000 actinobacteria strains.</title>
        <authorList>
            <person name="Klenk H.-P."/>
        </authorList>
    </citation>
    <scope>NUCLEOTIDE SEQUENCE [LARGE SCALE GENOMIC DNA]</scope>
    <source>
        <strain evidence="1 2">DSM 19515</strain>
    </source>
</reference>
<sequence length="143" mass="15529">MELKRLAQVAELANYIGEAISDSTDVKQAESFLDAASSLVLSHAGEPGWTEQDVPQVAKFAVLACAARAYTNPDGWTSEAVDDWRGSGRKVEEAGLYLTASERASLARFRPRRPFGTVSTTRDPELVGRGFVPTPDGAPILWY</sequence>
<gene>
    <name evidence="1" type="ORF">J2S45_001680</name>
</gene>
<accession>A0ABT9PJU9</accession>
<comment type="caution">
    <text evidence="1">The sequence shown here is derived from an EMBL/GenBank/DDBJ whole genome shotgun (WGS) entry which is preliminary data.</text>
</comment>
<evidence type="ECO:0000313" key="2">
    <source>
        <dbReference type="Proteomes" id="UP001230145"/>
    </source>
</evidence>
<dbReference type="EMBL" id="JAUSQL010000001">
    <property type="protein sequence ID" value="MDP9833001.1"/>
    <property type="molecule type" value="Genomic_DNA"/>
</dbReference>
<proteinExistence type="predicted"/>